<comment type="caution">
    <text evidence="2">The sequence shown here is derived from an EMBL/GenBank/DDBJ whole genome shotgun (WGS) entry which is preliminary data.</text>
</comment>
<proteinExistence type="predicted"/>
<gene>
    <name evidence="2" type="ORF">VB620_03455</name>
</gene>
<organism evidence="2 3">
    <name type="scientific">Nodularia harveyana UHCC-0300</name>
    <dbReference type="NCBI Taxonomy" id="2974287"/>
    <lineage>
        <taxon>Bacteria</taxon>
        <taxon>Bacillati</taxon>
        <taxon>Cyanobacteriota</taxon>
        <taxon>Cyanophyceae</taxon>
        <taxon>Nostocales</taxon>
        <taxon>Nodulariaceae</taxon>
        <taxon>Nodularia</taxon>
    </lineage>
</organism>
<sequence>MNEDQEKQKLWKTYVLILGVMLGGPLLIIGGQSVWSSIKQQNTSQEATIQPSLSSATSNQISSTSTNIASESAQPIISRPSTQQFLIDYYTHINNQQYQNAWNKLSPQLRNNSNLHPNGFTSYIEWWGKVNNVTIEEISSEEISNETAIINTKVRYLMKSGRQISQSLIFYVIWDSTSQQWLINQVKRI</sequence>
<dbReference type="EMBL" id="JAYGHG010000003">
    <property type="protein sequence ID" value="MEA5580396.1"/>
    <property type="molecule type" value="Genomic_DNA"/>
</dbReference>
<evidence type="ECO:0008006" key="4">
    <source>
        <dbReference type="Google" id="ProtNLM"/>
    </source>
</evidence>
<evidence type="ECO:0000313" key="3">
    <source>
        <dbReference type="Proteomes" id="UP001302120"/>
    </source>
</evidence>
<reference evidence="2 3" key="1">
    <citation type="submission" date="2023-12" db="EMBL/GenBank/DDBJ databases">
        <title>Baltic Sea Cyanobacteria.</title>
        <authorList>
            <person name="Delbaje E."/>
            <person name="Fewer D.P."/>
            <person name="Shishido T.K."/>
        </authorList>
    </citation>
    <scope>NUCLEOTIDE SEQUENCE [LARGE SCALE GENOMIC DNA]</scope>
    <source>
        <strain evidence="2 3">UHCC-0300</strain>
    </source>
</reference>
<keyword evidence="1" id="KW-0812">Transmembrane</keyword>
<feature type="transmembrane region" description="Helical" evidence="1">
    <location>
        <begin position="14"/>
        <end position="35"/>
    </location>
</feature>
<protein>
    <recommendedName>
        <fullName evidence="4">ARC6 IMS domain-containing protein</fullName>
    </recommendedName>
</protein>
<dbReference type="Proteomes" id="UP001302120">
    <property type="component" value="Unassembled WGS sequence"/>
</dbReference>
<evidence type="ECO:0000256" key="1">
    <source>
        <dbReference type="SAM" id="Phobius"/>
    </source>
</evidence>
<name>A0ABU5UD92_9CYAN</name>
<keyword evidence="3" id="KW-1185">Reference proteome</keyword>
<keyword evidence="1" id="KW-1133">Transmembrane helix</keyword>
<keyword evidence="1" id="KW-0472">Membrane</keyword>
<evidence type="ECO:0000313" key="2">
    <source>
        <dbReference type="EMBL" id="MEA5580396.1"/>
    </source>
</evidence>
<dbReference type="RefSeq" id="WP_323194738.1">
    <property type="nucleotide sequence ID" value="NZ_JAYGHG010000003.1"/>
</dbReference>
<accession>A0ABU5UD92</accession>